<reference evidence="2 3" key="1">
    <citation type="submission" date="2020-10" db="EMBL/GenBank/DDBJ databases">
        <title>Connecting structure to function with the recovery of over 1000 high-quality activated sludge metagenome-assembled genomes encoding full-length rRNA genes using long-read sequencing.</title>
        <authorList>
            <person name="Singleton C.M."/>
            <person name="Petriglieri F."/>
            <person name="Kristensen J.M."/>
            <person name="Kirkegaard R.H."/>
            <person name="Michaelsen T.Y."/>
            <person name="Andersen M.H."/>
            <person name="Karst S.M."/>
            <person name="Dueholm M.S."/>
            <person name="Nielsen P.H."/>
            <person name="Albertsen M."/>
        </authorList>
    </citation>
    <scope>NUCLEOTIDE SEQUENCE [LARGE SCALE GENOMIC DNA]</scope>
    <source>
        <strain evidence="2">Lyne_18-Q3-R50-59_MAXAC.006</strain>
    </source>
</reference>
<dbReference type="Proteomes" id="UP000727993">
    <property type="component" value="Unassembled WGS sequence"/>
</dbReference>
<protein>
    <submittedName>
        <fullName evidence="2">Uncharacterized protein</fullName>
    </submittedName>
</protein>
<dbReference type="EMBL" id="JADJZA010000003">
    <property type="protein sequence ID" value="MBK9296536.1"/>
    <property type="molecule type" value="Genomic_DNA"/>
</dbReference>
<gene>
    <name evidence="2" type="ORF">IPN02_06715</name>
</gene>
<dbReference type="AlphaFoldDB" id="A0A936NBC8"/>
<sequence>MQFLVACAHTLNSGRQLVSDPAFGNTVAKYGDPAFDTLCAGFVGALSEVAATELEPTYSYLRWYRPPCELIRHRDRDACGHTATVHLANWGEPWPFELEDACGAKVRIELDPGDLLLVKGREIPHSRPHREAGDYLQVFLHYVERDGPEAEYRFDRRPALGLSPESKVNPGGRYSGENR</sequence>
<accession>A0A936NBC8</accession>
<evidence type="ECO:0000313" key="3">
    <source>
        <dbReference type="Proteomes" id="UP000727993"/>
    </source>
</evidence>
<organism evidence="2 3">
    <name type="scientific">Candidatus Neomicrothrix subdominans</name>
    <dbReference type="NCBI Taxonomy" id="2954438"/>
    <lineage>
        <taxon>Bacteria</taxon>
        <taxon>Bacillati</taxon>
        <taxon>Actinomycetota</taxon>
        <taxon>Acidimicrobiia</taxon>
        <taxon>Acidimicrobiales</taxon>
        <taxon>Microthrixaceae</taxon>
        <taxon>Candidatus Neomicrothrix</taxon>
    </lineage>
</organism>
<feature type="region of interest" description="Disordered" evidence="1">
    <location>
        <begin position="154"/>
        <end position="179"/>
    </location>
</feature>
<name>A0A936NBC8_9ACTN</name>
<evidence type="ECO:0000313" key="2">
    <source>
        <dbReference type="EMBL" id="MBK9296536.1"/>
    </source>
</evidence>
<evidence type="ECO:0000256" key="1">
    <source>
        <dbReference type="SAM" id="MobiDB-lite"/>
    </source>
</evidence>
<comment type="caution">
    <text evidence="2">The sequence shown here is derived from an EMBL/GenBank/DDBJ whole genome shotgun (WGS) entry which is preliminary data.</text>
</comment>
<proteinExistence type="predicted"/>